<accession>A0A2L1IVT2</accession>
<evidence type="ECO:0000313" key="1">
    <source>
        <dbReference type="EMBL" id="AVD99263.1"/>
    </source>
</evidence>
<sequence length="64" mass="7415">MKFSDFIAQQPKQDEAPKGIPIDGAFGCQTCFEHVDEAEYFQVEKILKWKCSEGHISYIEDFQL</sequence>
<organism evidence="1 2">
    <name type="scientific">Streptomyces phage BillNye</name>
    <dbReference type="NCBI Taxonomy" id="2079426"/>
    <lineage>
        <taxon>Viruses</taxon>
        <taxon>Duplodnaviria</taxon>
        <taxon>Heunggongvirae</taxon>
        <taxon>Uroviricota</taxon>
        <taxon>Caudoviricetes</taxon>
        <taxon>Stanwilliamsviridae</taxon>
        <taxon>Loccivirinae</taxon>
        <taxon>Wilnyevirus</taxon>
        <taxon>Wilnyevirus billnye</taxon>
    </lineage>
</organism>
<protein>
    <submittedName>
        <fullName evidence="1">Uncharacterized protein</fullName>
    </submittedName>
</protein>
<proteinExistence type="predicted"/>
<keyword evidence="2" id="KW-1185">Reference proteome</keyword>
<dbReference type="Proteomes" id="UP000241925">
    <property type="component" value="Segment"/>
</dbReference>
<dbReference type="OrthoDB" id="24887at10239"/>
<dbReference type="EMBL" id="MG757153">
    <property type="protein sequence ID" value="AVD99263.1"/>
    <property type="molecule type" value="Genomic_DNA"/>
</dbReference>
<gene>
    <name evidence="1" type="ORF">SEA_BILLNYE_61</name>
</gene>
<reference evidence="1 2" key="1">
    <citation type="submission" date="2018-01" db="EMBL/GenBank/DDBJ databases">
        <authorList>
            <person name="Grinwald M.F."/>
            <person name="Tasoff P."/>
            <person name="Simpson K.F."/>
            <person name="Vasser A."/>
            <person name="Shaffer C.D."/>
            <person name="Weston-Hafer K.A."/>
            <person name="Russell D.A."/>
            <person name="Pope W.H."/>
            <person name="Jacobs-Sera D."/>
            <person name="Hendrix R.W."/>
            <person name="Hatfull G.F."/>
        </authorList>
    </citation>
    <scope>NUCLEOTIDE SEQUENCE [LARGE SCALE GENOMIC DNA]</scope>
</reference>
<evidence type="ECO:0000313" key="2">
    <source>
        <dbReference type="Proteomes" id="UP000241925"/>
    </source>
</evidence>
<name>A0A2L1IVT2_9CAUD</name>